<evidence type="ECO:0000313" key="1">
    <source>
        <dbReference type="EMBL" id="GBP07607.1"/>
    </source>
</evidence>
<protein>
    <submittedName>
        <fullName evidence="1">Uncharacterized protein</fullName>
    </submittedName>
</protein>
<dbReference type="AlphaFoldDB" id="A0A4C1T296"/>
<gene>
    <name evidence="1" type="ORF">EVAR_2740_1</name>
</gene>
<sequence length="257" mass="28805">MIRIRGIRTSSSLASPIKIVAFTICLPSSVTRNRIPLHNVGASKLRINKTGTPNFNSNLCGGTSDNSKQFSCPHPLHYTNPSSIAHSPTIRGGNALATVPGGKCPWAAMTTYSDAWHADLPLENAIKINKRYESIPPQAHRWRRATSRGRSHKLPARAARRHFQFHKSRFETSPRPVNRLVTHKYPNCGRYLSFSARGREPGRVFSPAGLFFERKFFSNYLDFYSTLVIVGEIFTKTAYERSVCGSSEYRFSNGFAP</sequence>
<keyword evidence="2" id="KW-1185">Reference proteome</keyword>
<proteinExistence type="predicted"/>
<dbReference type="OrthoDB" id="8300378at2759"/>
<evidence type="ECO:0000313" key="2">
    <source>
        <dbReference type="Proteomes" id="UP000299102"/>
    </source>
</evidence>
<organism evidence="1 2">
    <name type="scientific">Eumeta variegata</name>
    <name type="common">Bagworm moth</name>
    <name type="synonym">Eumeta japonica</name>
    <dbReference type="NCBI Taxonomy" id="151549"/>
    <lineage>
        <taxon>Eukaryota</taxon>
        <taxon>Metazoa</taxon>
        <taxon>Ecdysozoa</taxon>
        <taxon>Arthropoda</taxon>
        <taxon>Hexapoda</taxon>
        <taxon>Insecta</taxon>
        <taxon>Pterygota</taxon>
        <taxon>Neoptera</taxon>
        <taxon>Endopterygota</taxon>
        <taxon>Lepidoptera</taxon>
        <taxon>Glossata</taxon>
        <taxon>Ditrysia</taxon>
        <taxon>Tineoidea</taxon>
        <taxon>Psychidae</taxon>
        <taxon>Oiketicinae</taxon>
        <taxon>Eumeta</taxon>
    </lineage>
</organism>
<comment type="caution">
    <text evidence="1">The sequence shown here is derived from an EMBL/GenBank/DDBJ whole genome shotgun (WGS) entry which is preliminary data.</text>
</comment>
<name>A0A4C1T296_EUMVA</name>
<dbReference type="EMBL" id="BGZK01000027">
    <property type="protein sequence ID" value="GBP07607.1"/>
    <property type="molecule type" value="Genomic_DNA"/>
</dbReference>
<dbReference type="Proteomes" id="UP000299102">
    <property type="component" value="Unassembled WGS sequence"/>
</dbReference>
<reference evidence="1 2" key="1">
    <citation type="journal article" date="2019" name="Commun. Biol.">
        <title>The bagworm genome reveals a unique fibroin gene that provides high tensile strength.</title>
        <authorList>
            <person name="Kono N."/>
            <person name="Nakamura H."/>
            <person name="Ohtoshi R."/>
            <person name="Tomita M."/>
            <person name="Numata K."/>
            <person name="Arakawa K."/>
        </authorList>
    </citation>
    <scope>NUCLEOTIDE SEQUENCE [LARGE SCALE GENOMIC DNA]</scope>
</reference>
<accession>A0A4C1T296</accession>